<dbReference type="InterPro" id="IPR004089">
    <property type="entry name" value="MCPsignal_dom"/>
</dbReference>
<name>A0A839HC34_9GAMM</name>
<dbReference type="GO" id="GO:0005886">
    <property type="term" value="C:plasma membrane"/>
    <property type="evidence" value="ECO:0007669"/>
    <property type="project" value="UniProtKB-SubCell"/>
</dbReference>
<keyword evidence="6 8" id="KW-0807">Transducer</keyword>
<dbReference type="SUPFAM" id="SSF58104">
    <property type="entry name" value="Methyl-accepting chemotaxis protein (MCP) signaling domain"/>
    <property type="match status" value="1"/>
</dbReference>
<evidence type="ECO:0000256" key="8">
    <source>
        <dbReference type="PROSITE-ProRule" id="PRU00284"/>
    </source>
</evidence>
<comment type="similarity">
    <text evidence="7">Belongs to the methyl-accepting chemotaxis (MCP) protein family.</text>
</comment>
<dbReference type="CDD" id="cd11386">
    <property type="entry name" value="MCP_signal"/>
    <property type="match status" value="1"/>
</dbReference>
<dbReference type="InterPro" id="IPR000727">
    <property type="entry name" value="T_SNARE_dom"/>
</dbReference>
<dbReference type="PROSITE" id="PS50906">
    <property type="entry name" value="NIT"/>
    <property type="match status" value="1"/>
</dbReference>
<feature type="transmembrane region" description="Helical" evidence="10">
    <location>
        <begin position="356"/>
        <end position="374"/>
    </location>
</feature>
<feature type="domain" description="NIT" evidence="14">
    <location>
        <begin position="98"/>
        <end position="347"/>
    </location>
</feature>
<proteinExistence type="inferred from homology"/>
<evidence type="ECO:0000256" key="7">
    <source>
        <dbReference type="ARBA" id="ARBA00029447"/>
    </source>
</evidence>
<keyword evidence="2" id="KW-1003">Cell membrane</keyword>
<organism evidence="15 16">
    <name type="scientific">Thiospirillum jenense</name>
    <dbReference type="NCBI Taxonomy" id="1653858"/>
    <lineage>
        <taxon>Bacteria</taxon>
        <taxon>Pseudomonadati</taxon>
        <taxon>Pseudomonadota</taxon>
        <taxon>Gammaproteobacteria</taxon>
        <taxon>Chromatiales</taxon>
        <taxon>Chromatiaceae</taxon>
        <taxon>Thiospirillum</taxon>
    </lineage>
</organism>
<dbReference type="AlphaFoldDB" id="A0A839HC34"/>
<dbReference type="RefSeq" id="WP_182583336.1">
    <property type="nucleotide sequence ID" value="NZ_JABVCQ010000009.1"/>
</dbReference>
<evidence type="ECO:0000256" key="9">
    <source>
        <dbReference type="SAM" id="MobiDB-lite"/>
    </source>
</evidence>
<dbReference type="SMART" id="SM00283">
    <property type="entry name" value="MA"/>
    <property type="match status" value="1"/>
</dbReference>
<keyword evidence="4 10" id="KW-1133">Transmembrane helix</keyword>
<keyword evidence="2" id="KW-0997">Cell inner membrane</keyword>
<feature type="domain" description="HAMP" evidence="13">
    <location>
        <begin position="391"/>
        <end position="433"/>
    </location>
</feature>
<dbReference type="PANTHER" id="PTHR32089:SF119">
    <property type="entry name" value="METHYL-ACCEPTING CHEMOTAXIS PROTEIN CTPL"/>
    <property type="match status" value="1"/>
</dbReference>
<accession>A0A839HC34</accession>
<evidence type="ECO:0000259" key="13">
    <source>
        <dbReference type="PROSITE" id="PS50885"/>
    </source>
</evidence>
<dbReference type="InterPro" id="IPR013587">
    <property type="entry name" value="Nitrate/nitrite_sensing"/>
</dbReference>
<dbReference type="Proteomes" id="UP000548632">
    <property type="component" value="Unassembled WGS sequence"/>
</dbReference>
<evidence type="ECO:0000256" key="10">
    <source>
        <dbReference type="SAM" id="Phobius"/>
    </source>
</evidence>
<evidence type="ECO:0000313" key="15">
    <source>
        <dbReference type="EMBL" id="MBB1125720.1"/>
    </source>
</evidence>
<keyword evidence="5 10" id="KW-0472">Membrane</keyword>
<sequence length="710" mass="76887">MLRERPCAKLFRIACILVADHVNSHQLRLRIKKVHYQTFPDPPAARSLSFWRGIGARLLLIAAIPTFFLVVFAGLSLIEQRAQFNQLAHIANATELSVGIGALVHAMQRERGRSSGFLASADTRPPPALSSQRAETDGQAEQLQALLTNLQAMLAPELRQRVETAAARLQQLRSLRDQVDDKRLSSAEAVAAYSELIAQLLSVPSALPNLSHHAEITRVTRAYANLLQAKERAGIERALLNAVFNRGQFNDELLVRYLTNRAEQRYLLRAFLRDADAVQQEFYRRTVRGADVDAFEQIHTQVGQQLHGQAFNIAANEWFELATARIDLLYTVEQAMATAIHDTTTQLRAETAQKQWIYGGAVVIALVLVMALTYRQVRCLLTSLGGEPAVVSAAVKQVAQGDLTVSLPLRTGDERSLLAAFAHMVADIHALIGRVMHTSHQVASSAEELSAAAQTTSEQVMRQRSEVDQVATAMNQMSSTVTEVAQLASQAADAATVASQETRHGSEVVSGIIRSIETMASDIGQAAAVISELSEDTHEISTVLDVIRGIAEQTNLLALNAAIEAARAGEQGRGFAVVADEVRTLASRTQSSTAEIQHKIQRLQSSAARAVAVMGDNQQRATESVGQAQEGEASLGIIANSVTTMGDYNLQIASAAEQQSAVAEEINRNVQNISQSVNATADGSCELASASRELARIAAALEGHIQMFKI</sequence>
<dbReference type="CDD" id="cd06225">
    <property type="entry name" value="HAMP"/>
    <property type="match status" value="1"/>
</dbReference>
<evidence type="ECO:0000259" key="11">
    <source>
        <dbReference type="PROSITE" id="PS50111"/>
    </source>
</evidence>
<comment type="caution">
    <text evidence="15">The sequence shown here is derived from an EMBL/GenBank/DDBJ whole genome shotgun (WGS) entry which is preliminary data.</text>
</comment>
<evidence type="ECO:0000256" key="5">
    <source>
        <dbReference type="ARBA" id="ARBA00023136"/>
    </source>
</evidence>
<evidence type="ECO:0000313" key="16">
    <source>
        <dbReference type="Proteomes" id="UP000548632"/>
    </source>
</evidence>
<dbReference type="EMBL" id="JABVCQ010000009">
    <property type="protein sequence ID" value="MBB1125720.1"/>
    <property type="molecule type" value="Genomic_DNA"/>
</dbReference>
<dbReference type="InterPro" id="IPR003660">
    <property type="entry name" value="HAMP_dom"/>
</dbReference>
<dbReference type="PROSITE" id="PS50885">
    <property type="entry name" value="HAMP"/>
    <property type="match status" value="1"/>
</dbReference>
<dbReference type="Gene3D" id="1.10.287.950">
    <property type="entry name" value="Methyl-accepting chemotaxis protein"/>
    <property type="match status" value="1"/>
</dbReference>
<reference evidence="15 16" key="1">
    <citation type="journal article" date="2020" name="Arch. Microbiol.">
        <title>The genome sequence of the giant phototrophic gammaproteobacterium Thiospirillum jenense gives insight into its physiological properties and phylogenetic relationships.</title>
        <authorList>
            <person name="Imhoff J.F."/>
            <person name="Meyer T.E."/>
            <person name="Kyndt J.A."/>
        </authorList>
    </citation>
    <scope>NUCLEOTIDE SEQUENCE [LARGE SCALE GENOMIC DNA]</scope>
    <source>
        <strain evidence="15 16">DSM 216</strain>
    </source>
</reference>
<dbReference type="PANTHER" id="PTHR32089">
    <property type="entry name" value="METHYL-ACCEPTING CHEMOTAXIS PROTEIN MCPB"/>
    <property type="match status" value="1"/>
</dbReference>
<dbReference type="Pfam" id="PF00015">
    <property type="entry name" value="MCPsignal"/>
    <property type="match status" value="1"/>
</dbReference>
<keyword evidence="3 10" id="KW-0812">Transmembrane</keyword>
<dbReference type="PROSITE" id="PS50111">
    <property type="entry name" value="CHEMOTAXIS_TRANSDUC_2"/>
    <property type="match status" value="1"/>
</dbReference>
<evidence type="ECO:0000256" key="6">
    <source>
        <dbReference type="ARBA" id="ARBA00023224"/>
    </source>
</evidence>
<dbReference type="Pfam" id="PF08376">
    <property type="entry name" value="NIT"/>
    <property type="match status" value="1"/>
</dbReference>
<feature type="transmembrane region" description="Helical" evidence="10">
    <location>
        <begin position="58"/>
        <end position="78"/>
    </location>
</feature>
<dbReference type="PROSITE" id="PS50192">
    <property type="entry name" value="T_SNARE"/>
    <property type="match status" value="1"/>
</dbReference>
<evidence type="ECO:0000256" key="1">
    <source>
        <dbReference type="ARBA" id="ARBA00004429"/>
    </source>
</evidence>
<protein>
    <submittedName>
        <fullName evidence="15">Methyl-accepting chemotaxis protein</fullName>
    </submittedName>
</protein>
<evidence type="ECO:0000259" key="14">
    <source>
        <dbReference type="PROSITE" id="PS50906"/>
    </source>
</evidence>
<dbReference type="FunFam" id="1.10.287.950:FF:000001">
    <property type="entry name" value="Methyl-accepting chemotaxis sensory transducer"/>
    <property type="match status" value="1"/>
</dbReference>
<gene>
    <name evidence="15" type="ORF">HUK38_05660</name>
</gene>
<dbReference type="InterPro" id="IPR010910">
    <property type="entry name" value="Nitrate/nitrite_sensing_bac"/>
</dbReference>
<feature type="domain" description="Methyl-accepting transducer" evidence="11">
    <location>
        <begin position="438"/>
        <end position="674"/>
    </location>
</feature>
<evidence type="ECO:0000256" key="3">
    <source>
        <dbReference type="ARBA" id="ARBA00022692"/>
    </source>
</evidence>
<evidence type="ECO:0000259" key="12">
    <source>
        <dbReference type="PROSITE" id="PS50192"/>
    </source>
</evidence>
<keyword evidence="16" id="KW-1185">Reference proteome</keyword>
<evidence type="ECO:0000256" key="4">
    <source>
        <dbReference type="ARBA" id="ARBA00022989"/>
    </source>
</evidence>
<evidence type="ECO:0000256" key="2">
    <source>
        <dbReference type="ARBA" id="ARBA00022519"/>
    </source>
</evidence>
<dbReference type="GO" id="GO:0007165">
    <property type="term" value="P:signal transduction"/>
    <property type="evidence" value="ECO:0007669"/>
    <property type="project" value="UniProtKB-KW"/>
</dbReference>
<comment type="subcellular location">
    <subcellularLocation>
        <location evidence="1">Cell inner membrane</location>
        <topology evidence="1">Multi-pass membrane protein</topology>
    </subcellularLocation>
</comment>
<feature type="domain" description="T-SNARE coiled-coil homology" evidence="12">
    <location>
        <begin position="625"/>
        <end position="687"/>
    </location>
</feature>
<feature type="region of interest" description="Disordered" evidence="9">
    <location>
        <begin position="116"/>
        <end position="135"/>
    </location>
</feature>
<dbReference type="GO" id="GO:0006935">
    <property type="term" value="P:chemotaxis"/>
    <property type="evidence" value="ECO:0007669"/>
    <property type="project" value="UniProtKB-ARBA"/>
</dbReference>